<organism evidence="1 2">
    <name type="scientific">Methylocaldum marinum</name>
    <dbReference type="NCBI Taxonomy" id="1432792"/>
    <lineage>
        <taxon>Bacteria</taxon>
        <taxon>Pseudomonadati</taxon>
        <taxon>Pseudomonadota</taxon>
        <taxon>Gammaproteobacteria</taxon>
        <taxon>Methylococcales</taxon>
        <taxon>Methylococcaceae</taxon>
        <taxon>Methylocaldum</taxon>
    </lineage>
</organism>
<dbReference type="GO" id="GO:0016706">
    <property type="term" value="F:2-oxoglutarate-dependent dioxygenase activity"/>
    <property type="evidence" value="ECO:0007669"/>
    <property type="project" value="UniProtKB-ARBA"/>
</dbReference>
<dbReference type="InterPro" id="IPR008775">
    <property type="entry name" value="Phytyl_CoA_dOase-like"/>
</dbReference>
<dbReference type="Gene3D" id="2.60.120.620">
    <property type="entry name" value="q2cbj1_9rhob like domain"/>
    <property type="match status" value="1"/>
</dbReference>
<proteinExistence type="predicted"/>
<keyword evidence="2" id="KW-1185">Reference proteome</keyword>
<evidence type="ECO:0008006" key="3">
    <source>
        <dbReference type="Google" id="ProtNLM"/>
    </source>
</evidence>
<dbReference type="Pfam" id="PF05721">
    <property type="entry name" value="PhyH"/>
    <property type="match status" value="1"/>
</dbReference>
<dbReference type="SUPFAM" id="SSF51197">
    <property type="entry name" value="Clavaminate synthase-like"/>
    <property type="match status" value="1"/>
</dbReference>
<evidence type="ECO:0000313" key="2">
    <source>
        <dbReference type="Proteomes" id="UP000266313"/>
    </source>
</evidence>
<evidence type="ECO:0000313" key="1">
    <source>
        <dbReference type="EMBL" id="BBA31980.1"/>
    </source>
</evidence>
<sequence>MNSAHRDFFAQNGFLKLPAFHSRARLAGIKAGVLKELKRSPNYAGTSKSHRKLPIFQQIVRLSALVKVRGAHEELMTSELLEIIGEVAEQPPSSIQETQFLLSPPNQGSWTLAGMNWHVDVQADGTDRVPGVQAFFLIDDVVPHGGATLALAGSHKLKRAGPSSLSGLREILKSHVDLEDKLRDIGLTVLEMSGQAGDVYLMDMRTLHTPSINDSKNVRIMATCRCLLER</sequence>
<reference evidence="1 2" key="1">
    <citation type="submission" date="2016-12" db="EMBL/GenBank/DDBJ databases">
        <title>Genome sequencing of Methylocaldum marinum.</title>
        <authorList>
            <person name="Takeuchi M."/>
            <person name="Kamagata Y."/>
            <person name="Hiraoka S."/>
            <person name="Oshima K."/>
            <person name="Hattori M."/>
            <person name="Iwasaki W."/>
        </authorList>
    </citation>
    <scope>NUCLEOTIDE SEQUENCE [LARGE SCALE GENOMIC DNA]</scope>
    <source>
        <strain evidence="1 2">S8</strain>
    </source>
</reference>
<dbReference type="RefSeq" id="WP_119627846.1">
    <property type="nucleotide sequence ID" value="NZ_AP017928.1"/>
</dbReference>
<dbReference type="KEGG" id="mmai:sS8_0010"/>
<dbReference type="OrthoDB" id="5294965at2"/>
<gene>
    <name evidence="1" type="ORF">sS8_0010</name>
</gene>
<dbReference type="Proteomes" id="UP000266313">
    <property type="component" value="Chromosome"/>
</dbReference>
<name>A0A286T7T2_9GAMM</name>
<accession>A0A286T7T2</accession>
<dbReference type="AlphaFoldDB" id="A0A286T7T2"/>
<dbReference type="EMBL" id="AP017928">
    <property type="protein sequence ID" value="BBA31980.1"/>
    <property type="molecule type" value="Genomic_DNA"/>
</dbReference>
<protein>
    <recommendedName>
        <fullName evidence="3">Phytanoyl-CoA dioxygenase</fullName>
    </recommendedName>
</protein>